<dbReference type="Pfam" id="PF06087">
    <property type="entry name" value="Tyr-DNA_phospho"/>
    <property type="match status" value="1"/>
</dbReference>
<evidence type="ECO:0000256" key="2">
    <source>
        <dbReference type="ARBA" id="ARBA00010205"/>
    </source>
</evidence>
<dbReference type="PANTHER" id="PTHR12415:SF0">
    <property type="entry name" value="TYROSYL-DNA PHOSPHODIESTERASE 1"/>
    <property type="match status" value="1"/>
</dbReference>
<reference evidence="11 12" key="1">
    <citation type="submission" date="2015-07" db="EMBL/GenBank/DDBJ databases">
        <title>The genome of the fungus Escovopsis weberi, a specialized disease agent of ant agriculture.</title>
        <authorList>
            <person name="de Man T.J."/>
            <person name="Stajich J.E."/>
            <person name="Kubicek C.P."/>
            <person name="Chenthamara K."/>
            <person name="Atanasova L."/>
            <person name="Druzhinina I.S."/>
            <person name="Birnbaum S."/>
            <person name="Barribeau S.M."/>
            <person name="Teiling C."/>
            <person name="Suen G."/>
            <person name="Currie C."/>
            <person name="Gerardo N.M."/>
        </authorList>
    </citation>
    <scope>NUCLEOTIDE SEQUENCE [LARGE SCALE GENOMIC DNA]</scope>
</reference>
<dbReference type="GO" id="GO:0005634">
    <property type="term" value="C:nucleus"/>
    <property type="evidence" value="ECO:0007669"/>
    <property type="project" value="UniProtKB-SubCell"/>
</dbReference>
<dbReference type="AlphaFoldDB" id="A0A0M8MWN8"/>
<protein>
    <submittedName>
        <fullName evidence="11">Tyrosyl-DNA phosphodiesterase 1</fullName>
    </submittedName>
</protein>
<gene>
    <name evidence="11" type="ORF">ESCO_003042</name>
</gene>
<keyword evidence="6" id="KW-0269">Exonuclease</keyword>
<keyword evidence="5" id="KW-0378">Hydrolase</keyword>
<dbReference type="GO" id="GO:0017005">
    <property type="term" value="F:3'-tyrosyl-DNA phosphodiesterase activity"/>
    <property type="evidence" value="ECO:0007669"/>
    <property type="project" value="TreeGrafter"/>
</dbReference>
<proteinExistence type="inferred from homology"/>
<keyword evidence="8" id="KW-0539">Nucleus</keyword>
<feature type="active site" description="Nucleophile" evidence="9">
    <location>
        <position position="56"/>
    </location>
</feature>
<dbReference type="PANTHER" id="PTHR12415">
    <property type="entry name" value="TYROSYL-DNA PHOSPHODIESTERASE 1"/>
    <property type="match status" value="1"/>
</dbReference>
<comment type="similarity">
    <text evidence="2">Belongs to the tyrosyl-DNA phosphodiesterase family.</text>
</comment>
<dbReference type="SUPFAM" id="SSF56024">
    <property type="entry name" value="Phospholipase D/nuclease"/>
    <property type="match status" value="1"/>
</dbReference>
<keyword evidence="12" id="KW-1185">Reference proteome</keyword>
<dbReference type="GO" id="GO:0003690">
    <property type="term" value="F:double-stranded DNA binding"/>
    <property type="evidence" value="ECO:0007669"/>
    <property type="project" value="TreeGrafter"/>
</dbReference>
<feature type="binding site" evidence="10">
    <location>
        <position position="58"/>
    </location>
    <ligand>
        <name>substrate</name>
    </ligand>
</feature>
<name>A0A0M8MWN8_ESCWE</name>
<keyword evidence="4" id="KW-0227">DNA damage</keyword>
<dbReference type="OrthoDB" id="47785at2759"/>
<evidence type="ECO:0000256" key="4">
    <source>
        <dbReference type="ARBA" id="ARBA00022763"/>
    </source>
</evidence>
<dbReference type="EMBL" id="LGSR01000022">
    <property type="protein sequence ID" value="KOS18347.1"/>
    <property type="molecule type" value="Genomic_DNA"/>
</dbReference>
<evidence type="ECO:0000256" key="1">
    <source>
        <dbReference type="ARBA" id="ARBA00004123"/>
    </source>
</evidence>
<dbReference type="GO" id="GO:0003697">
    <property type="term" value="F:single-stranded DNA binding"/>
    <property type="evidence" value="ECO:0007669"/>
    <property type="project" value="TreeGrafter"/>
</dbReference>
<evidence type="ECO:0000256" key="10">
    <source>
        <dbReference type="PIRSR" id="PIRSR610347-2"/>
    </source>
</evidence>
<dbReference type="Gene3D" id="3.30.870.10">
    <property type="entry name" value="Endonuclease Chain A"/>
    <property type="match status" value="1"/>
</dbReference>
<evidence type="ECO:0000256" key="8">
    <source>
        <dbReference type="ARBA" id="ARBA00023242"/>
    </source>
</evidence>
<dbReference type="GO" id="GO:0006281">
    <property type="term" value="P:DNA repair"/>
    <property type="evidence" value="ECO:0007669"/>
    <property type="project" value="UniProtKB-KW"/>
</dbReference>
<evidence type="ECO:0000313" key="12">
    <source>
        <dbReference type="Proteomes" id="UP000053831"/>
    </source>
</evidence>
<evidence type="ECO:0000256" key="6">
    <source>
        <dbReference type="ARBA" id="ARBA00022839"/>
    </source>
</evidence>
<organism evidence="11 12">
    <name type="scientific">Escovopsis weberi</name>
    <dbReference type="NCBI Taxonomy" id="150374"/>
    <lineage>
        <taxon>Eukaryota</taxon>
        <taxon>Fungi</taxon>
        <taxon>Dikarya</taxon>
        <taxon>Ascomycota</taxon>
        <taxon>Pezizomycotina</taxon>
        <taxon>Sordariomycetes</taxon>
        <taxon>Hypocreomycetidae</taxon>
        <taxon>Hypocreales</taxon>
        <taxon>Hypocreaceae</taxon>
        <taxon>Escovopsis</taxon>
    </lineage>
</organism>
<evidence type="ECO:0000256" key="5">
    <source>
        <dbReference type="ARBA" id="ARBA00022801"/>
    </source>
</evidence>
<keyword evidence="3" id="KW-0540">Nuclease</keyword>
<dbReference type="InterPro" id="IPR010347">
    <property type="entry name" value="Tdp1"/>
</dbReference>
<keyword evidence="7" id="KW-0234">DNA repair</keyword>
<comment type="subcellular location">
    <subcellularLocation>
        <location evidence="1">Nucleus</location>
    </subcellularLocation>
</comment>
<evidence type="ECO:0000313" key="11">
    <source>
        <dbReference type="EMBL" id="KOS18347.1"/>
    </source>
</evidence>
<accession>A0A0M8MWN8</accession>
<evidence type="ECO:0000256" key="3">
    <source>
        <dbReference type="ARBA" id="ARBA00022722"/>
    </source>
</evidence>
<comment type="caution">
    <text evidence="11">The sequence shown here is derived from an EMBL/GenBank/DDBJ whole genome shotgun (WGS) entry which is preliminary data.</text>
</comment>
<dbReference type="STRING" id="150374.A0A0M8MWN8"/>
<sequence length="139" mass="15879">MDAFDAGTRDAVKLHIVHGFWRRDDAARAKLMDAAASFNNVRLHCAPMPEPFGTHHSKMMVLFRRDGTAQVIIHTANMIAKDWTNMTNAVWKSPLLPKAKMLSPHKQDAQDFPVGSGERFKVDLLNYLKRPDRERPRET</sequence>
<dbReference type="Proteomes" id="UP000053831">
    <property type="component" value="Unassembled WGS sequence"/>
</dbReference>
<dbReference type="GO" id="GO:0004527">
    <property type="term" value="F:exonuclease activity"/>
    <property type="evidence" value="ECO:0007669"/>
    <property type="project" value="UniProtKB-KW"/>
</dbReference>
<evidence type="ECO:0000256" key="7">
    <source>
        <dbReference type="ARBA" id="ARBA00023204"/>
    </source>
</evidence>
<evidence type="ECO:0000256" key="9">
    <source>
        <dbReference type="PIRSR" id="PIRSR610347-1"/>
    </source>
</evidence>